<sequence>MSPSIGYSIDVLLKYALRRLARFTIFLIVAF</sequence>
<evidence type="ECO:0000313" key="2">
    <source>
        <dbReference type="WBParaSite" id="PEQ_0000606701-mRNA-1"/>
    </source>
</evidence>
<dbReference type="WBParaSite" id="PEQ_0000606701-mRNA-1">
    <property type="protein sequence ID" value="PEQ_0000606701-mRNA-1"/>
    <property type="gene ID" value="PEQ_0000606701"/>
</dbReference>
<keyword evidence="1" id="KW-1185">Reference proteome</keyword>
<proteinExistence type="predicted"/>
<dbReference type="Proteomes" id="UP000887564">
    <property type="component" value="Unplaced"/>
</dbReference>
<protein>
    <submittedName>
        <fullName evidence="2">Uncharacterized protein</fullName>
    </submittedName>
</protein>
<evidence type="ECO:0000313" key="1">
    <source>
        <dbReference type="Proteomes" id="UP000887564"/>
    </source>
</evidence>
<accession>A0A914RMM7</accession>
<reference evidence="2" key="1">
    <citation type="submission" date="2022-11" db="UniProtKB">
        <authorList>
            <consortium name="WormBaseParasite"/>
        </authorList>
    </citation>
    <scope>IDENTIFICATION</scope>
</reference>
<organism evidence="1 2">
    <name type="scientific">Parascaris equorum</name>
    <name type="common">Equine roundworm</name>
    <dbReference type="NCBI Taxonomy" id="6256"/>
    <lineage>
        <taxon>Eukaryota</taxon>
        <taxon>Metazoa</taxon>
        <taxon>Ecdysozoa</taxon>
        <taxon>Nematoda</taxon>
        <taxon>Chromadorea</taxon>
        <taxon>Rhabditida</taxon>
        <taxon>Spirurina</taxon>
        <taxon>Ascaridomorpha</taxon>
        <taxon>Ascaridoidea</taxon>
        <taxon>Ascarididae</taxon>
        <taxon>Parascaris</taxon>
    </lineage>
</organism>
<dbReference type="AlphaFoldDB" id="A0A914RMM7"/>
<name>A0A914RMM7_PAREQ</name>